<gene>
    <name evidence="1" type="ORF">P775_20405</name>
</gene>
<reference evidence="1 2" key="1">
    <citation type="submission" date="2013-09" db="EMBL/GenBank/DDBJ databases">
        <title>Genome sequencing of Phaeobacter antarcticus sp. nov. SM1211.</title>
        <authorList>
            <person name="Zhang X.-Y."/>
            <person name="Liu C."/>
            <person name="Chen X.-L."/>
            <person name="Xie B.-B."/>
            <person name="Qin Q.-L."/>
            <person name="Rong J.-C."/>
            <person name="Zhang Y.-Z."/>
        </authorList>
    </citation>
    <scope>NUCLEOTIDE SEQUENCE [LARGE SCALE GENOMIC DNA]</scope>
    <source>
        <strain evidence="1 2">SM1211</strain>
    </source>
</reference>
<dbReference type="AlphaFoldDB" id="A0A2G8R9U2"/>
<organism evidence="1 2">
    <name type="scientific">Puniceibacterium antarcticum</name>
    <dbReference type="NCBI Taxonomy" id="1206336"/>
    <lineage>
        <taxon>Bacteria</taxon>
        <taxon>Pseudomonadati</taxon>
        <taxon>Pseudomonadota</taxon>
        <taxon>Alphaproteobacteria</taxon>
        <taxon>Rhodobacterales</taxon>
        <taxon>Paracoccaceae</taxon>
        <taxon>Puniceibacterium</taxon>
    </lineage>
</organism>
<comment type="caution">
    <text evidence="1">The sequence shown here is derived from an EMBL/GenBank/DDBJ whole genome shotgun (WGS) entry which is preliminary data.</text>
</comment>
<evidence type="ECO:0000313" key="2">
    <source>
        <dbReference type="Proteomes" id="UP000231259"/>
    </source>
</evidence>
<sequence>MKDEKQGIGAKGADLFAFGNPGRILYETLF</sequence>
<accession>A0A2G8R9U2</accession>
<dbReference type="EMBL" id="AWWI01000126">
    <property type="protein sequence ID" value="PIL18314.1"/>
    <property type="molecule type" value="Genomic_DNA"/>
</dbReference>
<name>A0A2G8R9U2_9RHOB</name>
<evidence type="ECO:0000313" key="1">
    <source>
        <dbReference type="EMBL" id="PIL18314.1"/>
    </source>
</evidence>
<keyword evidence="2" id="KW-1185">Reference proteome</keyword>
<proteinExistence type="predicted"/>
<protein>
    <submittedName>
        <fullName evidence="1">Uncharacterized protein</fullName>
    </submittedName>
</protein>
<dbReference type="Proteomes" id="UP000231259">
    <property type="component" value="Unassembled WGS sequence"/>
</dbReference>